<dbReference type="GO" id="GO:0006629">
    <property type="term" value="P:lipid metabolic process"/>
    <property type="evidence" value="ECO:0007669"/>
    <property type="project" value="InterPro"/>
</dbReference>
<dbReference type="InterPro" id="IPR029058">
    <property type="entry name" value="AB_hydrolase_fold"/>
</dbReference>
<dbReference type="Proteomes" id="UP000078348">
    <property type="component" value="Unassembled WGS sequence"/>
</dbReference>
<comment type="caution">
    <text evidence="4">The sequence shown here is derived from an EMBL/GenBank/DDBJ whole genome shotgun (WGS) entry which is preliminary data.</text>
</comment>
<evidence type="ECO:0000256" key="2">
    <source>
        <dbReference type="SAM" id="Phobius"/>
    </source>
</evidence>
<dbReference type="InterPro" id="IPR006693">
    <property type="entry name" value="AB_hydrolase_lipase"/>
</dbReference>
<dbReference type="AlphaFoldDB" id="A0A196SBQ8"/>
<name>A0A196SBQ8_BLAHN</name>
<dbReference type="OrthoDB" id="9974421at2759"/>
<sequence length="782" mass="90079">MTDIDDPQEDVSFMKVNSEFLDSHWVLKLIHGVGDQLIIVTGEGVKSVVRECYHLSYQIVNGWCALLIDFMSTSNYTESRRTRIVRTNSNRVAEDREHTSLRSVRHFLNMEEDRDGSISPLEPSTPAMKTPMTKKEYNGQQIPSKLVEKKNPSPQPQKKGIKYILFYPLFLLYPVFVYSLWFYMRLWSLILPDYAIHQKNAISSISASRLPSDIDVNSEAISGLLEDLQVQLFRMIQRVVQGVRLLWLAAFNPIVYRFIVIGVVTAVSWVATNLYFFVLRIFGKKSSSPSTGHDKNRYEKWKEVETRSKTLINNYFGTLEACRPPTIFDESSVSDSITDETPSVLTKSLLGYPLEEYTVHTTDRYCIVLFRIPRPESKKVVYLQHGVMDTALAWVSDKPSLSLAIQCYLQGYDVFFGSFRGTDGHYESGRRRHEILSVKDKEYWRFDIDDMILDYKAFLQAIYVIKEEERKSRKDTPLAGTREYEVKYKGEIQATNYRLLDEEFLHKTYTLYGISHSMGGAVTLAYIVFCIITHTAHHLSNVVLLSPAGYLNDQSFIVRCIMAITPLFIKETNSPTAFPTSSSKIHLFVAKLLQDMQNTPATLEFVNQLCSMVIGGAPQEWPFQKVNYTKYPLGVTSLYTMLHFRQWYQKDEFTSYDYGEKGNELRYGQKMPIDFSDYYSRFDVPIHFVAGKFDSIVPSTQVFRHYTKLLPILGKRTSYMEFENAGHLQFTIGLDHDVISYVLDKLAEGNIQGYHGLPTEKKEPLCQFGFSKVDSSFRVYDS</sequence>
<evidence type="ECO:0000313" key="4">
    <source>
        <dbReference type="EMBL" id="OAO14490.1"/>
    </source>
</evidence>
<feature type="transmembrane region" description="Helical" evidence="2">
    <location>
        <begin position="164"/>
        <end position="184"/>
    </location>
</feature>
<dbReference type="Pfam" id="PF04083">
    <property type="entry name" value="Abhydro_lipase"/>
    <property type="match status" value="1"/>
</dbReference>
<keyword evidence="5" id="KW-1185">Reference proteome</keyword>
<proteinExistence type="predicted"/>
<feature type="transmembrane region" description="Helical" evidence="2">
    <location>
        <begin position="254"/>
        <end position="278"/>
    </location>
</feature>
<evidence type="ECO:0000259" key="3">
    <source>
        <dbReference type="Pfam" id="PF04083"/>
    </source>
</evidence>
<organism evidence="4 5">
    <name type="scientific">Blastocystis sp. subtype 1 (strain ATCC 50177 / NandII)</name>
    <dbReference type="NCBI Taxonomy" id="478820"/>
    <lineage>
        <taxon>Eukaryota</taxon>
        <taxon>Sar</taxon>
        <taxon>Stramenopiles</taxon>
        <taxon>Bigyra</taxon>
        <taxon>Opalozoa</taxon>
        <taxon>Opalinata</taxon>
        <taxon>Blastocystidae</taxon>
        <taxon>Blastocystis</taxon>
    </lineage>
</organism>
<dbReference type="Gene3D" id="3.40.50.1820">
    <property type="entry name" value="alpha/beta hydrolase"/>
    <property type="match status" value="1"/>
</dbReference>
<dbReference type="GO" id="GO:0016787">
    <property type="term" value="F:hydrolase activity"/>
    <property type="evidence" value="ECO:0007669"/>
    <property type="project" value="UniProtKB-KW"/>
</dbReference>
<keyword evidence="2" id="KW-1133">Transmembrane helix</keyword>
<gene>
    <name evidence="4" type="ORF">AV274_3793</name>
</gene>
<dbReference type="PANTHER" id="PTHR11005">
    <property type="entry name" value="LYSOSOMAL ACID LIPASE-RELATED"/>
    <property type="match status" value="1"/>
</dbReference>
<dbReference type="SUPFAM" id="SSF53474">
    <property type="entry name" value="alpha/beta-Hydrolases"/>
    <property type="match status" value="1"/>
</dbReference>
<protein>
    <submittedName>
        <fullName evidence="4">Alpha/beta-hydrolase domain-containing protein</fullName>
    </submittedName>
</protein>
<evidence type="ECO:0000313" key="5">
    <source>
        <dbReference type="Proteomes" id="UP000078348"/>
    </source>
</evidence>
<dbReference type="EMBL" id="LXWW01000238">
    <property type="protein sequence ID" value="OAO14490.1"/>
    <property type="molecule type" value="Genomic_DNA"/>
</dbReference>
<dbReference type="STRING" id="478820.A0A196SBQ8"/>
<keyword evidence="4" id="KW-0378">Hydrolase</keyword>
<keyword evidence="2" id="KW-0472">Membrane</keyword>
<keyword evidence="2" id="KW-0812">Transmembrane</keyword>
<reference evidence="4 5" key="1">
    <citation type="submission" date="2016-05" db="EMBL/GenBank/DDBJ databases">
        <title>Nuclear genome of Blastocystis sp. subtype 1 NandII.</title>
        <authorList>
            <person name="Gentekaki E."/>
            <person name="Curtis B."/>
            <person name="Stairs C."/>
            <person name="Eme L."/>
            <person name="Herman E."/>
            <person name="Klimes V."/>
            <person name="Arias M.C."/>
            <person name="Elias M."/>
            <person name="Hilliou F."/>
            <person name="Klute M."/>
            <person name="Malik S.-B."/>
            <person name="Pightling A."/>
            <person name="Rachubinski R."/>
            <person name="Salas D."/>
            <person name="Schlacht A."/>
            <person name="Suga H."/>
            <person name="Archibald J."/>
            <person name="Ball S.G."/>
            <person name="Clark G."/>
            <person name="Dacks J."/>
            <person name="Van Der Giezen M."/>
            <person name="Tsaousis A."/>
            <person name="Roger A."/>
        </authorList>
    </citation>
    <scope>NUCLEOTIDE SEQUENCE [LARGE SCALE GENOMIC DNA]</scope>
    <source>
        <strain evidence="5">ATCC 50177 / NandII</strain>
    </source>
</reference>
<feature type="region of interest" description="Disordered" evidence="1">
    <location>
        <begin position="114"/>
        <end position="133"/>
    </location>
</feature>
<evidence type="ECO:0000256" key="1">
    <source>
        <dbReference type="SAM" id="MobiDB-lite"/>
    </source>
</evidence>
<feature type="domain" description="Partial AB-hydrolase lipase" evidence="3">
    <location>
        <begin position="350"/>
        <end position="396"/>
    </location>
</feature>
<accession>A0A196SBQ8</accession>